<feature type="transmembrane region" description="Helical" evidence="1">
    <location>
        <begin position="34"/>
        <end position="56"/>
    </location>
</feature>
<accession>A0A2Z2NQK8</accession>
<feature type="transmembrane region" description="Helical" evidence="1">
    <location>
        <begin position="422"/>
        <end position="439"/>
    </location>
</feature>
<evidence type="ECO:0000313" key="2">
    <source>
        <dbReference type="EMBL" id="ASJ73672.1"/>
    </source>
</evidence>
<proteinExistence type="predicted"/>
<evidence type="ECO:0000313" key="3">
    <source>
        <dbReference type="Proteomes" id="UP000250079"/>
    </source>
</evidence>
<feature type="transmembrane region" description="Helical" evidence="1">
    <location>
        <begin position="235"/>
        <end position="256"/>
    </location>
</feature>
<dbReference type="OrthoDB" id="9770247at2"/>
<reference evidence="2 3" key="1">
    <citation type="submission" date="2016-12" db="EMBL/GenBank/DDBJ databases">
        <authorList>
            <person name="Song W.-J."/>
            <person name="Kurnit D.M."/>
        </authorList>
    </citation>
    <scope>NUCLEOTIDE SEQUENCE [LARGE SCALE GENOMIC DNA]</scope>
    <source>
        <strain evidence="2 3">IMCC3135</strain>
    </source>
</reference>
<dbReference type="AlphaFoldDB" id="A0A2Z2NQK8"/>
<dbReference type="Gene3D" id="1.10.4160.10">
    <property type="entry name" value="Hydantoin permease"/>
    <property type="match status" value="1"/>
</dbReference>
<protein>
    <recommendedName>
        <fullName evidence="4">Cytosine permease</fullName>
    </recommendedName>
</protein>
<evidence type="ECO:0000256" key="1">
    <source>
        <dbReference type="SAM" id="Phobius"/>
    </source>
</evidence>
<organism evidence="2 3">
    <name type="scientific">Granulosicoccus antarcticus IMCC3135</name>
    <dbReference type="NCBI Taxonomy" id="1192854"/>
    <lineage>
        <taxon>Bacteria</taxon>
        <taxon>Pseudomonadati</taxon>
        <taxon>Pseudomonadota</taxon>
        <taxon>Gammaproteobacteria</taxon>
        <taxon>Chromatiales</taxon>
        <taxon>Granulosicoccaceae</taxon>
        <taxon>Granulosicoccus</taxon>
    </lineage>
</organism>
<feature type="transmembrane region" description="Helical" evidence="1">
    <location>
        <begin position="114"/>
        <end position="136"/>
    </location>
</feature>
<keyword evidence="1" id="KW-1133">Transmembrane helix</keyword>
<dbReference type="PANTHER" id="PTHR30569:SF0">
    <property type="entry name" value="CYTOSINE PERMEASE"/>
    <property type="match status" value="1"/>
</dbReference>
<keyword evidence="1" id="KW-0472">Membrane</keyword>
<dbReference type="Proteomes" id="UP000250079">
    <property type="component" value="Chromosome"/>
</dbReference>
<keyword evidence="3" id="KW-1185">Reference proteome</keyword>
<name>A0A2Z2NQK8_9GAMM</name>
<dbReference type="EMBL" id="CP018632">
    <property type="protein sequence ID" value="ASJ73672.1"/>
    <property type="molecule type" value="Genomic_DNA"/>
</dbReference>
<feature type="transmembrane region" description="Helical" evidence="1">
    <location>
        <begin position="63"/>
        <end position="87"/>
    </location>
</feature>
<feature type="transmembrane region" description="Helical" evidence="1">
    <location>
        <begin position="148"/>
        <end position="170"/>
    </location>
</feature>
<dbReference type="KEGG" id="gai:IMCC3135_17965"/>
<feature type="transmembrane region" description="Helical" evidence="1">
    <location>
        <begin position="379"/>
        <end position="401"/>
    </location>
</feature>
<feature type="transmembrane region" description="Helical" evidence="1">
    <location>
        <begin position="355"/>
        <end position="373"/>
    </location>
</feature>
<sequence>MVDTATDQGRSVAEMDDELLPVPKHRLHGPKHFLGLYGAEHVAATEFVIGAAFVAMGAGIKDILLGLLIGNTLAAMSFWLITAPIAVKTRLSLYTYIEYNLGDMTSRIYNGANVLIFAAISAAMITVSATAVRVLFDIPPQIYPYPSNFAFAAIAASASVIAVLVAYYGFNVVAEFATICTPWLMVMFTAGGMVLIPALNETLTGYTTLSSFSEFVNLAGATVFTGINANGEPGIGLIEVIGFAWAANTFAHFGLVDMAMLRYAKKSVYGLCTATGMMFGHYVAWISAALMGAATASMMKLSIAVVSPGDVAYYALGATGFVIVIIAGWTTANPNLYRAGLAAQAVFPKVPRQKVTLAVGAVVVVGSCFPFIYRQILPILAYAGLVLVPIGGIVFAEQHVFPRLGYKSNWHRLKGLKDNKPALITWAICLVFGFGLNALNVLYFVYLFLPTWFVAIVCYTILAKQAGADKSYPEAEQREEEFNRKIDKYHAQLAATETHHDVKDKSALTMGIRAVWGIIGLLVPAVLAWRVLFNSPDLYAYYVNRETFYSVTIWCTLIYFVFSWWDLQRSKALQRGNAASAEPMQATPAV</sequence>
<dbReference type="GO" id="GO:0015209">
    <property type="term" value="F:cytosine transmembrane transporter activity"/>
    <property type="evidence" value="ECO:0007669"/>
    <property type="project" value="InterPro"/>
</dbReference>
<feature type="transmembrane region" description="Helical" evidence="1">
    <location>
        <begin position="268"/>
        <end position="291"/>
    </location>
</feature>
<dbReference type="RefSeq" id="WP_088918817.1">
    <property type="nucleotide sequence ID" value="NZ_CP018632.1"/>
</dbReference>
<evidence type="ECO:0008006" key="4">
    <source>
        <dbReference type="Google" id="ProtNLM"/>
    </source>
</evidence>
<keyword evidence="1" id="KW-0812">Transmembrane</keyword>
<feature type="transmembrane region" description="Helical" evidence="1">
    <location>
        <begin position="176"/>
        <end position="199"/>
    </location>
</feature>
<dbReference type="InterPro" id="IPR030191">
    <property type="entry name" value="CodB"/>
</dbReference>
<gene>
    <name evidence="2" type="ORF">IMCC3135_17965</name>
</gene>
<dbReference type="PANTHER" id="PTHR30569">
    <property type="entry name" value="CYTOSINE TRANSPORTER CODB"/>
    <property type="match status" value="1"/>
</dbReference>
<feature type="transmembrane region" description="Helical" evidence="1">
    <location>
        <begin position="547"/>
        <end position="565"/>
    </location>
</feature>
<feature type="transmembrane region" description="Helical" evidence="1">
    <location>
        <begin position="445"/>
        <end position="462"/>
    </location>
</feature>
<feature type="transmembrane region" description="Helical" evidence="1">
    <location>
        <begin position="514"/>
        <end position="532"/>
    </location>
</feature>
<feature type="transmembrane region" description="Helical" evidence="1">
    <location>
        <begin position="311"/>
        <end position="334"/>
    </location>
</feature>
<dbReference type="GO" id="GO:0005886">
    <property type="term" value="C:plasma membrane"/>
    <property type="evidence" value="ECO:0007669"/>
    <property type="project" value="TreeGrafter"/>
</dbReference>